<proteinExistence type="inferred from homology"/>
<reference evidence="5" key="1">
    <citation type="submission" date="2010-08" db="EMBL/GenBank/DDBJ databases">
        <authorList>
            <consortium name="Caenorhabditis japonica Sequencing Consortium"/>
            <person name="Wilson R.K."/>
        </authorList>
    </citation>
    <scope>NUCLEOTIDE SEQUENCE [LARGE SCALE GENOMIC DNA]</scope>
    <source>
        <strain evidence="5">DF5081</strain>
    </source>
</reference>
<dbReference type="InterPro" id="IPR013633">
    <property type="entry name" value="NRDE-2"/>
</dbReference>
<protein>
    <submittedName>
        <fullName evidence="4">Uncharacterized protein</fullName>
    </submittedName>
</protein>
<evidence type="ECO:0000313" key="5">
    <source>
        <dbReference type="Proteomes" id="UP000005237"/>
    </source>
</evidence>
<keyword evidence="5" id="KW-1185">Reference proteome</keyword>
<evidence type="ECO:0000256" key="3">
    <source>
        <dbReference type="ARBA" id="ARBA00023242"/>
    </source>
</evidence>
<keyword evidence="3" id="KW-0539">Nucleus</keyword>
<sequence length="510" mass="59302">MINQRIQKCKDKPDVLDDELVKYMMAVLMTEANEMEKELKFHHLRLKRFEVLLEEKLEKVFPEMLKTFPKTLPIIRSVASEKFISWWERGISDQEDIEKRVVLSVELELAITPTDKQKMMEIQRKMFKFLDKCAPRTVLKSKSCADLQLPLFVEILRCRLSAQNERALRAYLAITILGVDPQSVGTIEKEANYAESVRDAIKELVKMVKRKQREEMPSFIPELPRTEALIESLQMITEFAFLTLSPNMRGIVNGMVTSVLERCQRYETRLKEFTIGQEEKERDRWDVQFILDTLLRHLSKSEMQTAYIENFKKIITRAADLFPCETKYMRKFTEVHSGSTLKNMQLGIILTNRNKKIMESRLERFDLELERKQMMNSLSTMFSSMRLSASIGKSSNQRSVYNKYLEEARNLHDPAVWRLAIKAAARVGTSCLEKDAYIRAIGQCPWSLNIHLDYIEGMGPSSQDGQQTVLGKTMCYLLEIGDSMPHITFVEEEETLDTYLEVAMKAPRVE</sequence>
<name>A0A8R1HW68_CAEJA</name>
<organism evidence="4 5">
    <name type="scientific">Caenorhabditis japonica</name>
    <dbReference type="NCBI Taxonomy" id="281687"/>
    <lineage>
        <taxon>Eukaryota</taxon>
        <taxon>Metazoa</taxon>
        <taxon>Ecdysozoa</taxon>
        <taxon>Nematoda</taxon>
        <taxon>Chromadorea</taxon>
        <taxon>Rhabditida</taxon>
        <taxon>Rhabditina</taxon>
        <taxon>Rhabditomorpha</taxon>
        <taxon>Rhabditoidea</taxon>
        <taxon>Rhabditidae</taxon>
        <taxon>Peloderinae</taxon>
        <taxon>Caenorhabditis</taxon>
    </lineage>
</organism>
<dbReference type="Proteomes" id="UP000005237">
    <property type="component" value="Unassembled WGS sequence"/>
</dbReference>
<evidence type="ECO:0000256" key="1">
    <source>
        <dbReference type="ARBA" id="ARBA00004123"/>
    </source>
</evidence>
<evidence type="ECO:0000313" key="4">
    <source>
        <dbReference type="EnsemblMetazoa" id="CJA12726.1"/>
    </source>
</evidence>
<dbReference type="AlphaFoldDB" id="A0A8R1HW68"/>
<reference evidence="4" key="2">
    <citation type="submission" date="2022-06" db="UniProtKB">
        <authorList>
            <consortium name="EnsemblMetazoa"/>
        </authorList>
    </citation>
    <scope>IDENTIFICATION</scope>
    <source>
        <strain evidence="4">DF5081</strain>
    </source>
</reference>
<dbReference type="GO" id="GO:0071013">
    <property type="term" value="C:catalytic step 2 spliceosome"/>
    <property type="evidence" value="ECO:0007669"/>
    <property type="project" value="TreeGrafter"/>
</dbReference>
<dbReference type="PANTHER" id="PTHR13471:SF0">
    <property type="entry name" value="NUCLEAR EXOSOME REGULATOR NRDE2"/>
    <property type="match status" value="1"/>
</dbReference>
<dbReference type="EnsemblMetazoa" id="CJA12726.1">
    <property type="protein sequence ID" value="CJA12726.1"/>
    <property type="gene ID" value="WBGene00131930"/>
</dbReference>
<dbReference type="GO" id="GO:1902369">
    <property type="term" value="P:negative regulation of RNA catabolic process"/>
    <property type="evidence" value="ECO:0007669"/>
    <property type="project" value="TreeGrafter"/>
</dbReference>
<comment type="similarity">
    <text evidence="2">Belongs to the NRDE2 family.</text>
</comment>
<dbReference type="PANTHER" id="PTHR13471">
    <property type="entry name" value="TETRATRICOPEPTIDE-LIKE HELICAL"/>
    <property type="match status" value="1"/>
</dbReference>
<dbReference type="GO" id="GO:0031048">
    <property type="term" value="P:regulatory ncRNA-mediated heterochromatin formation"/>
    <property type="evidence" value="ECO:0007669"/>
    <property type="project" value="TreeGrafter"/>
</dbReference>
<comment type="subcellular location">
    <subcellularLocation>
        <location evidence="1">Nucleus</location>
    </subcellularLocation>
</comment>
<evidence type="ECO:0000256" key="2">
    <source>
        <dbReference type="ARBA" id="ARBA00009265"/>
    </source>
</evidence>
<accession>A0A8R1HW68</accession>